<protein>
    <recommendedName>
        <fullName evidence="3">N-acetyltransferase</fullName>
    </recommendedName>
</protein>
<evidence type="ECO:0000313" key="2">
    <source>
        <dbReference type="Proteomes" id="UP000283538"/>
    </source>
</evidence>
<dbReference type="InterPro" id="IPR016181">
    <property type="entry name" value="Acyl_CoA_acyltransferase"/>
</dbReference>
<dbReference type="Proteomes" id="UP000283538">
    <property type="component" value="Unassembled WGS sequence"/>
</dbReference>
<sequence>MMSDIRFRMAKPNDAKQIAECHWHVRDRYTRGVFLSLGKNFLTAYYRITLSDPYEVVVCAEREDGIIVGFSSATLDAEKQAENLRNHKLKLGLAAVGALLKRPFLLKELWSRYKSLEADDRAPKFIHNKGVRGEYWCWRKDMSEKSFLSVDMENVKDGIIYNLGYREIFFEVDKFNKSVYRYHEKVAKAEPIGSMILPDGRERVLFRKILKPYKKYGLVTTDK</sequence>
<comment type="caution">
    <text evidence="1">The sequence shown here is derived from an EMBL/GenBank/DDBJ whole genome shotgun (WGS) entry which is preliminary data.</text>
</comment>
<dbReference type="EMBL" id="QSLA01000015">
    <property type="protein sequence ID" value="RHF06611.1"/>
    <property type="molecule type" value="Genomic_DNA"/>
</dbReference>
<dbReference type="SUPFAM" id="SSF55729">
    <property type="entry name" value="Acyl-CoA N-acyltransferases (Nat)"/>
    <property type="match status" value="1"/>
</dbReference>
<reference evidence="1 2" key="1">
    <citation type="submission" date="2018-08" db="EMBL/GenBank/DDBJ databases">
        <title>A genome reference for cultivated species of the human gut microbiota.</title>
        <authorList>
            <person name="Zou Y."/>
            <person name="Xue W."/>
            <person name="Luo G."/>
        </authorList>
    </citation>
    <scope>NUCLEOTIDE SEQUENCE [LARGE SCALE GENOMIC DNA]</scope>
    <source>
        <strain evidence="1 2">AM26-26AC</strain>
    </source>
</reference>
<organism evidence="1 2">
    <name type="scientific">Bacteroides eggerthii</name>
    <dbReference type="NCBI Taxonomy" id="28111"/>
    <lineage>
        <taxon>Bacteria</taxon>
        <taxon>Pseudomonadati</taxon>
        <taxon>Bacteroidota</taxon>
        <taxon>Bacteroidia</taxon>
        <taxon>Bacteroidales</taxon>
        <taxon>Bacteroidaceae</taxon>
        <taxon>Bacteroides</taxon>
    </lineage>
</organism>
<evidence type="ECO:0008006" key="3">
    <source>
        <dbReference type="Google" id="ProtNLM"/>
    </source>
</evidence>
<evidence type="ECO:0000313" key="1">
    <source>
        <dbReference type="EMBL" id="RHF06611.1"/>
    </source>
</evidence>
<dbReference type="Gene3D" id="3.40.630.30">
    <property type="match status" value="1"/>
</dbReference>
<accession>A0A414M7L9</accession>
<gene>
    <name evidence="1" type="ORF">DW701_13010</name>
</gene>
<dbReference type="RefSeq" id="WP_004294731.1">
    <property type="nucleotide sequence ID" value="NZ_JAQECU010000001.1"/>
</dbReference>
<proteinExistence type="predicted"/>
<dbReference type="AlphaFoldDB" id="A0A414M7L9"/>
<name>A0A414M7L9_9BACE</name>